<evidence type="ECO:0000313" key="3">
    <source>
        <dbReference type="Proteomes" id="UP001331664"/>
    </source>
</evidence>
<accession>A0ABU7M360</accession>
<organism evidence="2 3">
    <name type="scientific">Campylobacter porcelli</name>
    <dbReference type="NCBI Taxonomy" id="1660073"/>
    <lineage>
        <taxon>Bacteria</taxon>
        <taxon>Pseudomonadati</taxon>
        <taxon>Campylobacterota</taxon>
        <taxon>Epsilonproteobacteria</taxon>
        <taxon>Campylobacterales</taxon>
        <taxon>Campylobacteraceae</taxon>
        <taxon>Campylobacter</taxon>
    </lineage>
</organism>
<proteinExistence type="predicted"/>
<feature type="chain" id="PRO_5046355372" description="TonB-dependent receptor" evidence="1">
    <location>
        <begin position="23"/>
        <end position="91"/>
    </location>
</feature>
<dbReference type="Proteomes" id="UP001331664">
    <property type="component" value="Unassembled WGS sequence"/>
</dbReference>
<name>A0ABU7M360_9BACT</name>
<feature type="signal peptide" evidence="1">
    <location>
        <begin position="1"/>
        <end position="22"/>
    </location>
</feature>
<evidence type="ECO:0008006" key="4">
    <source>
        <dbReference type="Google" id="ProtNLM"/>
    </source>
</evidence>
<dbReference type="EMBL" id="JAZBRD010000002">
    <property type="protein sequence ID" value="MEE3744137.1"/>
    <property type="molecule type" value="Genomic_DNA"/>
</dbReference>
<dbReference type="RefSeq" id="WP_086293411.1">
    <property type="nucleotide sequence ID" value="NZ_CP018789.1"/>
</dbReference>
<gene>
    <name evidence="2" type="ORF">V2I23_02350</name>
</gene>
<reference evidence="2 3" key="1">
    <citation type="submission" date="2024-01" db="EMBL/GenBank/DDBJ databases">
        <title>Campylobacter porcellus sp. nov.</title>
        <authorList>
            <person name="Papic B."/>
            <person name="Gruntar I."/>
        </authorList>
    </citation>
    <scope>NUCLEOTIDE SEQUENCE [LARGE SCALE GENOMIC DNA]</scope>
    <source>
        <strain evidence="2 3">CX2-4855-23</strain>
    </source>
</reference>
<comment type="caution">
    <text evidence="2">The sequence shown here is derived from an EMBL/GenBank/DDBJ whole genome shotgun (WGS) entry which is preliminary data.</text>
</comment>
<keyword evidence="3" id="KW-1185">Reference proteome</keyword>
<evidence type="ECO:0000256" key="1">
    <source>
        <dbReference type="SAM" id="SignalP"/>
    </source>
</evidence>
<protein>
    <recommendedName>
        <fullName evidence="4">TonB-dependent receptor</fullName>
    </recommendedName>
</protein>
<evidence type="ECO:0000313" key="2">
    <source>
        <dbReference type="EMBL" id="MEE3744137.1"/>
    </source>
</evidence>
<sequence length="91" mass="10485">MSKNLGYSCLALTMIANLNLQAENLANPKEITPLKQFSPPPLINPNITLGYYLENRFDRTFRTSYYRVTDIIDKSLDLFHISGGYFDHKKL</sequence>
<keyword evidence="1" id="KW-0732">Signal</keyword>